<feature type="non-terminal residue" evidence="8">
    <location>
        <position position="1"/>
    </location>
</feature>
<feature type="domain" description="Multidrug resistance protein MdtA-like barrel-sandwich hybrid" evidence="5">
    <location>
        <begin position="19"/>
        <end position="159"/>
    </location>
</feature>
<dbReference type="InterPro" id="IPR058626">
    <property type="entry name" value="MdtA-like_b-barrel"/>
</dbReference>
<dbReference type="AlphaFoldDB" id="A0A9D9GQI6"/>
<dbReference type="Gene3D" id="2.40.420.20">
    <property type="match status" value="1"/>
</dbReference>
<dbReference type="InterPro" id="IPR006143">
    <property type="entry name" value="RND_pump_MFP"/>
</dbReference>
<evidence type="ECO:0000259" key="5">
    <source>
        <dbReference type="Pfam" id="PF25917"/>
    </source>
</evidence>
<evidence type="ECO:0000256" key="3">
    <source>
        <dbReference type="SAM" id="Coils"/>
    </source>
</evidence>
<dbReference type="InterPro" id="IPR058627">
    <property type="entry name" value="MdtA-like_C"/>
</dbReference>
<feature type="domain" description="Multidrug resistance protein MdtA-like beta-barrel" evidence="6">
    <location>
        <begin position="165"/>
        <end position="250"/>
    </location>
</feature>
<feature type="domain" description="Multidrug resistance protein MdtA-like C-terminal permuted SH3" evidence="7">
    <location>
        <begin position="259"/>
        <end position="319"/>
    </location>
</feature>
<evidence type="ECO:0000259" key="7">
    <source>
        <dbReference type="Pfam" id="PF25967"/>
    </source>
</evidence>
<dbReference type="Proteomes" id="UP000823631">
    <property type="component" value="Unassembled WGS sequence"/>
</dbReference>
<dbReference type="GO" id="GO:0015562">
    <property type="term" value="F:efflux transmembrane transporter activity"/>
    <property type="evidence" value="ECO:0007669"/>
    <property type="project" value="InterPro"/>
</dbReference>
<accession>A0A9D9GQI6</accession>
<dbReference type="Gene3D" id="2.40.50.100">
    <property type="match status" value="1"/>
</dbReference>
<feature type="coiled-coil region" evidence="3">
    <location>
        <begin position="79"/>
        <end position="116"/>
    </location>
</feature>
<dbReference type="Pfam" id="PF25967">
    <property type="entry name" value="RND-MFP_C"/>
    <property type="match status" value="1"/>
</dbReference>
<dbReference type="Pfam" id="PF25876">
    <property type="entry name" value="HH_MFP_RND"/>
    <property type="match status" value="1"/>
</dbReference>
<dbReference type="InterPro" id="IPR058624">
    <property type="entry name" value="MdtA-like_HH"/>
</dbReference>
<dbReference type="GO" id="GO:0005886">
    <property type="term" value="C:plasma membrane"/>
    <property type="evidence" value="ECO:0007669"/>
    <property type="project" value="TreeGrafter"/>
</dbReference>
<organism evidence="8 9">
    <name type="scientific">Candidatus Avisuccinivibrio stercorigallinarum</name>
    <dbReference type="NCBI Taxonomy" id="2840704"/>
    <lineage>
        <taxon>Bacteria</taxon>
        <taxon>Pseudomonadati</taxon>
        <taxon>Pseudomonadota</taxon>
        <taxon>Gammaproteobacteria</taxon>
        <taxon>Aeromonadales</taxon>
        <taxon>Succinivibrionaceae</taxon>
        <taxon>Succinivibrionaceae incertae sedis</taxon>
        <taxon>Candidatus Avisuccinivibrio</taxon>
    </lineage>
</organism>
<dbReference type="PANTHER" id="PTHR30158">
    <property type="entry name" value="ACRA/E-RELATED COMPONENT OF DRUG EFFLUX TRANSPORTER"/>
    <property type="match status" value="1"/>
</dbReference>
<evidence type="ECO:0000313" key="9">
    <source>
        <dbReference type="Proteomes" id="UP000823631"/>
    </source>
</evidence>
<comment type="caution">
    <text evidence="8">The sequence shown here is derived from an EMBL/GenBank/DDBJ whole genome shotgun (WGS) entry which is preliminary data.</text>
</comment>
<dbReference type="GO" id="GO:0046677">
    <property type="term" value="P:response to antibiotic"/>
    <property type="evidence" value="ECO:0007669"/>
    <property type="project" value="TreeGrafter"/>
</dbReference>
<dbReference type="SUPFAM" id="SSF111369">
    <property type="entry name" value="HlyD-like secretion proteins"/>
    <property type="match status" value="1"/>
</dbReference>
<dbReference type="NCBIfam" id="TIGR01730">
    <property type="entry name" value="RND_mfp"/>
    <property type="match status" value="1"/>
</dbReference>
<dbReference type="GO" id="GO:0030313">
    <property type="term" value="C:cell envelope"/>
    <property type="evidence" value="ECO:0007669"/>
    <property type="project" value="UniProtKB-SubCell"/>
</dbReference>
<dbReference type="Gene3D" id="2.40.30.170">
    <property type="match status" value="1"/>
</dbReference>
<comment type="subcellular location">
    <subcellularLocation>
        <location evidence="1">Cell inner membrane</location>
        <topology evidence="1">Lipid-anchor</topology>
    </subcellularLocation>
</comment>
<dbReference type="Pfam" id="PF25917">
    <property type="entry name" value="BSH_RND"/>
    <property type="match status" value="1"/>
</dbReference>
<dbReference type="InterPro" id="IPR058625">
    <property type="entry name" value="MdtA-like_BSH"/>
</dbReference>
<dbReference type="Gene3D" id="1.10.287.470">
    <property type="entry name" value="Helix hairpin bin"/>
    <property type="match status" value="1"/>
</dbReference>
<comment type="similarity">
    <text evidence="2">Belongs to the membrane fusion protein (MFP) (TC 8.A.1) family.</text>
</comment>
<name>A0A9D9GQI6_9GAMM</name>
<keyword evidence="3" id="KW-0175">Coiled coil</keyword>
<evidence type="ECO:0000256" key="1">
    <source>
        <dbReference type="ARBA" id="ARBA00004519"/>
    </source>
</evidence>
<dbReference type="PANTHER" id="PTHR30158:SF3">
    <property type="entry name" value="MULTIDRUG EFFLUX PUMP SUBUNIT ACRA-RELATED"/>
    <property type="match status" value="1"/>
</dbReference>
<reference evidence="8" key="1">
    <citation type="submission" date="2020-10" db="EMBL/GenBank/DDBJ databases">
        <authorList>
            <person name="Gilroy R."/>
        </authorList>
    </citation>
    <scope>NUCLEOTIDE SEQUENCE</scope>
    <source>
        <strain evidence="8">17213</strain>
    </source>
</reference>
<dbReference type="EMBL" id="JADINH010000145">
    <property type="protein sequence ID" value="MBO8416092.1"/>
    <property type="molecule type" value="Genomic_DNA"/>
</dbReference>
<gene>
    <name evidence="8" type="ORF">IAB19_06915</name>
</gene>
<evidence type="ECO:0000313" key="8">
    <source>
        <dbReference type="EMBL" id="MBO8416092.1"/>
    </source>
</evidence>
<proteinExistence type="inferred from homology"/>
<feature type="domain" description="Multidrug resistance protein MdtA-like alpha-helical hairpin" evidence="4">
    <location>
        <begin position="58"/>
        <end position="127"/>
    </location>
</feature>
<evidence type="ECO:0000259" key="6">
    <source>
        <dbReference type="Pfam" id="PF25944"/>
    </source>
</evidence>
<evidence type="ECO:0000256" key="2">
    <source>
        <dbReference type="ARBA" id="ARBA00009477"/>
    </source>
</evidence>
<reference evidence="8" key="2">
    <citation type="journal article" date="2021" name="PeerJ">
        <title>Extensive microbial diversity within the chicken gut microbiome revealed by metagenomics and culture.</title>
        <authorList>
            <person name="Gilroy R."/>
            <person name="Ravi A."/>
            <person name="Getino M."/>
            <person name="Pursley I."/>
            <person name="Horton D.L."/>
            <person name="Alikhan N.F."/>
            <person name="Baker D."/>
            <person name="Gharbi K."/>
            <person name="Hall N."/>
            <person name="Watson M."/>
            <person name="Adriaenssens E.M."/>
            <person name="Foster-Nyarko E."/>
            <person name="Jarju S."/>
            <person name="Secka A."/>
            <person name="Antonio M."/>
            <person name="Oren A."/>
            <person name="Chaudhuri R.R."/>
            <person name="La Ragione R."/>
            <person name="Hildebrand F."/>
            <person name="Pallen M.J."/>
        </authorList>
    </citation>
    <scope>NUCLEOTIDE SEQUENCE</scope>
    <source>
        <strain evidence="8">17213</strain>
    </source>
</reference>
<protein>
    <submittedName>
        <fullName evidence="8">Efflux RND transporter periplasmic adaptor subunit</fullName>
    </submittedName>
</protein>
<dbReference type="Pfam" id="PF25944">
    <property type="entry name" value="Beta-barrel_RND"/>
    <property type="match status" value="1"/>
</dbReference>
<evidence type="ECO:0000259" key="4">
    <source>
        <dbReference type="Pfam" id="PF25876"/>
    </source>
</evidence>
<sequence length="339" mass="37499">KEVTITSMLSGRVQPFLSAEVRPQVSGIVKERRFEEGQRVEAGDILYVLDDRTYLANYKSARAAYMQQQSREAIVKNRLERAKKLYAQEAVSKEDLEEASLNYELARADLSAALAELERCKVNLSYTRVSAPISGEVGKTEVSIGALVTAEQSEPLTVVRQLDQVYVDVQQSARQWRRLRSSILFGELTTDKNTESVVLYLEDGRPYPQQGQLILAEPAVDESSGSVTLRALFENKHHLLLPGMAVQAKVIGGINPHSLVIPARAVVRDPKGQTFAYVLVNDSRVQRRKLTLGILSSQGYEVLEGLADGDEVVISGLSRLRDGAQVMVKNLVDSQESAQ</sequence>